<reference evidence="7" key="1">
    <citation type="journal article" date="2015" name="Proc. Natl. Acad. Sci. U.S.A.">
        <title>Genome sequence of the Asian Tiger mosquito, Aedes albopictus, reveals insights into its biology, genetics, and evolution.</title>
        <authorList>
            <person name="Chen X.G."/>
            <person name="Jiang X."/>
            <person name="Gu J."/>
            <person name="Xu M."/>
            <person name="Wu Y."/>
            <person name="Deng Y."/>
            <person name="Zhang C."/>
            <person name="Bonizzoni M."/>
            <person name="Dermauw W."/>
            <person name="Vontas J."/>
            <person name="Armbruster P."/>
            <person name="Huang X."/>
            <person name="Yang Y."/>
            <person name="Zhang H."/>
            <person name="He W."/>
            <person name="Peng H."/>
            <person name="Liu Y."/>
            <person name="Wu K."/>
            <person name="Chen J."/>
            <person name="Lirakis M."/>
            <person name="Topalis P."/>
            <person name="Van Leeuwen T."/>
            <person name="Hall A.B."/>
            <person name="Jiang X."/>
            <person name="Thorpe C."/>
            <person name="Mueller R.L."/>
            <person name="Sun C."/>
            <person name="Waterhouse R.M."/>
            <person name="Yan G."/>
            <person name="Tu Z.J."/>
            <person name="Fang X."/>
            <person name="James A.A."/>
        </authorList>
    </citation>
    <scope>NUCLEOTIDE SEQUENCE [LARGE SCALE GENOMIC DNA]</scope>
    <source>
        <strain evidence="7">Foshan</strain>
    </source>
</reference>
<keyword evidence="7" id="KW-1185">Reference proteome</keyword>
<keyword evidence="2 4" id="KW-0863">Zinc-finger</keyword>
<dbReference type="Pfam" id="PF01753">
    <property type="entry name" value="zf-MYND"/>
    <property type="match status" value="2"/>
</dbReference>
<proteinExistence type="predicted"/>
<dbReference type="PANTHER" id="PTHR28069:SF2">
    <property type="entry name" value="GH20023P"/>
    <property type="match status" value="1"/>
</dbReference>
<sequence>MEEHIYNNFNPTRCNLCFTRAVDRRLALPDQKVRFCKGCRLIGYCGEQHQKDDWKSHKDFCRAVTKILTLKKIDHIIEVRNENETVIGGTRRDLECAISLAECLIISMLQRKLRQHEYTLLRFPNVCHVCFEYDMSKLKPCTECSQIFYCSEEHRLEDAGKHTRWCEMYRINMLLDADYPNRLEAFGSPKNLDAFKLTRFPANTFELVNLAYGVDIPRRPETVKDFNDLKFVSNYSHISIILYALNVTFMTEELQTSLVIYVVGAEDEIVYFDYNTCSMIFTFMPQIRNVIIHFIGPAISSIKDEIELNYEGARSIRMHYHKGFFHVLEPLEQMERPQIIVSYNCGFHEHIDSNKDTWTHTLARLVRFVNIPIVFTSYTREEACQDCAIIYSIGKRSIKKKELVFVKRAIDNPYKDYKPLRNTDHMDGCDELYYSNGYLSMVISRVP</sequence>
<keyword evidence="3" id="KW-0862">Zinc</keyword>
<evidence type="ECO:0000256" key="2">
    <source>
        <dbReference type="ARBA" id="ARBA00022771"/>
    </source>
</evidence>
<feature type="domain" description="MYND-type" evidence="5">
    <location>
        <begin position="127"/>
        <end position="166"/>
    </location>
</feature>
<accession>A0ABM1YHD1</accession>
<dbReference type="PROSITE" id="PS01360">
    <property type="entry name" value="ZF_MYND_1"/>
    <property type="match status" value="1"/>
</dbReference>
<dbReference type="RefSeq" id="XP_019529508.3">
    <property type="nucleotide sequence ID" value="XM_019673963.3"/>
</dbReference>
<organism evidence="6 7">
    <name type="scientific">Aedes albopictus</name>
    <name type="common">Asian tiger mosquito</name>
    <name type="synonym">Stegomyia albopicta</name>
    <dbReference type="NCBI Taxonomy" id="7160"/>
    <lineage>
        <taxon>Eukaryota</taxon>
        <taxon>Metazoa</taxon>
        <taxon>Ecdysozoa</taxon>
        <taxon>Arthropoda</taxon>
        <taxon>Hexapoda</taxon>
        <taxon>Insecta</taxon>
        <taxon>Pterygota</taxon>
        <taxon>Neoptera</taxon>
        <taxon>Endopterygota</taxon>
        <taxon>Diptera</taxon>
        <taxon>Nematocera</taxon>
        <taxon>Culicoidea</taxon>
        <taxon>Culicidae</taxon>
        <taxon>Culicinae</taxon>
        <taxon>Aedini</taxon>
        <taxon>Aedes</taxon>
        <taxon>Stegomyia</taxon>
    </lineage>
</organism>
<evidence type="ECO:0000313" key="7">
    <source>
        <dbReference type="Proteomes" id="UP000069940"/>
    </source>
</evidence>
<dbReference type="Proteomes" id="UP000069940">
    <property type="component" value="Unassembled WGS sequence"/>
</dbReference>
<dbReference type="Pfam" id="PF20179">
    <property type="entry name" value="MSS51_C"/>
    <property type="match status" value="1"/>
</dbReference>
<protein>
    <recommendedName>
        <fullName evidence="5">MYND-type domain-containing protein</fullName>
    </recommendedName>
</protein>
<dbReference type="SUPFAM" id="SSF144232">
    <property type="entry name" value="HIT/MYND zinc finger-like"/>
    <property type="match status" value="2"/>
</dbReference>
<dbReference type="InterPro" id="IPR046824">
    <property type="entry name" value="Mss51-like_C"/>
</dbReference>
<dbReference type="EnsemblMetazoa" id="AALFPA23_009165.R12570">
    <property type="protein sequence ID" value="AALFPA23_009165.P12570"/>
    <property type="gene ID" value="AALFPA23_009165"/>
</dbReference>
<keyword evidence="1" id="KW-0479">Metal-binding</keyword>
<dbReference type="Gene3D" id="6.10.140.2220">
    <property type="match status" value="2"/>
</dbReference>
<evidence type="ECO:0000256" key="4">
    <source>
        <dbReference type="PROSITE-ProRule" id="PRU00134"/>
    </source>
</evidence>
<feature type="domain" description="MYND-type" evidence="5">
    <location>
        <begin position="14"/>
        <end position="61"/>
    </location>
</feature>
<dbReference type="GeneID" id="109401411"/>
<reference evidence="6" key="2">
    <citation type="submission" date="2025-05" db="UniProtKB">
        <authorList>
            <consortium name="EnsemblMetazoa"/>
        </authorList>
    </citation>
    <scope>IDENTIFICATION</scope>
    <source>
        <strain evidence="6">Foshan</strain>
    </source>
</reference>
<evidence type="ECO:0000256" key="3">
    <source>
        <dbReference type="ARBA" id="ARBA00022833"/>
    </source>
</evidence>
<evidence type="ECO:0000256" key="1">
    <source>
        <dbReference type="ARBA" id="ARBA00022723"/>
    </source>
</evidence>
<dbReference type="PROSITE" id="PS50865">
    <property type="entry name" value="ZF_MYND_2"/>
    <property type="match status" value="2"/>
</dbReference>
<evidence type="ECO:0000313" key="6">
    <source>
        <dbReference type="EnsemblMetazoa" id="AALFPA23_009165.P12570"/>
    </source>
</evidence>
<dbReference type="PANTHER" id="PTHR28069">
    <property type="entry name" value="GH20023P"/>
    <property type="match status" value="1"/>
</dbReference>
<name>A0ABM1YHD1_AEDAL</name>
<evidence type="ECO:0000259" key="5">
    <source>
        <dbReference type="PROSITE" id="PS50865"/>
    </source>
</evidence>
<dbReference type="InterPro" id="IPR002893">
    <property type="entry name" value="Znf_MYND"/>
</dbReference>